<dbReference type="EMBL" id="ASPP01023735">
    <property type="protein sequence ID" value="ETO10004.1"/>
    <property type="molecule type" value="Genomic_DNA"/>
</dbReference>
<gene>
    <name evidence="1" type="ORF">RFI_27373</name>
</gene>
<organism evidence="1 2">
    <name type="scientific">Reticulomyxa filosa</name>
    <dbReference type="NCBI Taxonomy" id="46433"/>
    <lineage>
        <taxon>Eukaryota</taxon>
        <taxon>Sar</taxon>
        <taxon>Rhizaria</taxon>
        <taxon>Retaria</taxon>
        <taxon>Foraminifera</taxon>
        <taxon>Monothalamids</taxon>
        <taxon>Reticulomyxidae</taxon>
        <taxon>Reticulomyxa</taxon>
    </lineage>
</organism>
<dbReference type="AlphaFoldDB" id="X6M7W7"/>
<sequence>MSSTWFEQEFVPIIDNWVRLSGPLDWIDDLSQLIAEFYSKRAYLTTNYKLAVFQSKSCESDQKIMLFNVRRERSIEWFNIRERELIHGNNDKDMVCVKNITAKQLKSLGFDSSQIAEDEQKDTTYVVLLKVSGNKKESKALLFGENEQIFSWDLPQFNQITSPNQLLFQSNIGLIAFDLYNFSLCEYLRCNGVASVKWKSFPQFDSPLLKINTGFKSRYLCSAEICQMGRKGWDEFSKDVLVVCGCNGHTLMFDWGLYEWTTLPTNGCNQHNMYAYMYQWEARNNGSIVVLNGIAQKSVSEFDLHKHGWYKLPPTNYCHYQAGSTIRSGHVFENKETGLLSVMSYRTNVSPRAVIEVLDHRENLSHRAWKVLTHESQMLETLLPFNIFMSANETHCCIFG</sequence>
<evidence type="ECO:0000313" key="1">
    <source>
        <dbReference type="EMBL" id="ETO10004.1"/>
    </source>
</evidence>
<comment type="caution">
    <text evidence="1">The sequence shown here is derived from an EMBL/GenBank/DDBJ whole genome shotgun (WGS) entry which is preliminary data.</text>
</comment>
<proteinExistence type="predicted"/>
<dbReference type="Proteomes" id="UP000023152">
    <property type="component" value="Unassembled WGS sequence"/>
</dbReference>
<protein>
    <submittedName>
        <fullName evidence="1">Uncharacterized protein</fullName>
    </submittedName>
</protein>
<reference evidence="1 2" key="1">
    <citation type="journal article" date="2013" name="Curr. Biol.">
        <title>The Genome of the Foraminiferan Reticulomyxa filosa.</title>
        <authorList>
            <person name="Glockner G."/>
            <person name="Hulsmann N."/>
            <person name="Schleicher M."/>
            <person name="Noegel A.A."/>
            <person name="Eichinger L."/>
            <person name="Gallinger C."/>
            <person name="Pawlowski J."/>
            <person name="Sierra R."/>
            <person name="Euteneuer U."/>
            <person name="Pillet L."/>
            <person name="Moustafa A."/>
            <person name="Platzer M."/>
            <person name="Groth M."/>
            <person name="Szafranski K."/>
            <person name="Schliwa M."/>
        </authorList>
    </citation>
    <scope>NUCLEOTIDE SEQUENCE [LARGE SCALE GENOMIC DNA]</scope>
</reference>
<keyword evidence="2" id="KW-1185">Reference proteome</keyword>
<evidence type="ECO:0000313" key="2">
    <source>
        <dbReference type="Proteomes" id="UP000023152"/>
    </source>
</evidence>
<accession>X6M7W7</accession>
<name>X6M7W7_RETFI</name>